<protein>
    <submittedName>
        <fullName evidence="1">Uncharacterized protein</fullName>
    </submittedName>
</protein>
<comment type="caution">
    <text evidence="1">The sequence shown here is derived from an EMBL/GenBank/DDBJ whole genome shotgun (WGS) entry which is preliminary data.</text>
</comment>
<gene>
    <name evidence="1" type="ORF">OFUS_LOCUS2677</name>
</gene>
<reference evidence="1" key="1">
    <citation type="submission" date="2022-03" db="EMBL/GenBank/DDBJ databases">
        <authorList>
            <person name="Martin C."/>
        </authorList>
    </citation>
    <scope>NUCLEOTIDE SEQUENCE</scope>
</reference>
<name>A0A8S4N2A1_OWEFU</name>
<evidence type="ECO:0000313" key="2">
    <source>
        <dbReference type="Proteomes" id="UP000749559"/>
    </source>
</evidence>
<organism evidence="1 2">
    <name type="scientific">Owenia fusiformis</name>
    <name type="common">Polychaete worm</name>
    <dbReference type="NCBI Taxonomy" id="6347"/>
    <lineage>
        <taxon>Eukaryota</taxon>
        <taxon>Metazoa</taxon>
        <taxon>Spiralia</taxon>
        <taxon>Lophotrochozoa</taxon>
        <taxon>Annelida</taxon>
        <taxon>Polychaeta</taxon>
        <taxon>Sedentaria</taxon>
        <taxon>Canalipalpata</taxon>
        <taxon>Sabellida</taxon>
        <taxon>Oweniida</taxon>
        <taxon>Oweniidae</taxon>
        <taxon>Owenia</taxon>
    </lineage>
</organism>
<proteinExistence type="predicted"/>
<dbReference type="AlphaFoldDB" id="A0A8S4N2A1"/>
<dbReference type="Proteomes" id="UP000749559">
    <property type="component" value="Unassembled WGS sequence"/>
</dbReference>
<sequence length="247" mass="28623">MVCIKPDTDTEQNITCYNPQAIHLELSLNSIKITEYSTGKMTTAYLTMIPLRREESWMLKMETSAFGDAPKPNFKYIYETIAKIADIISGSLTDIMTNYVEHSIISRRHADYILRQSTPKPEYFPEIPDSLDTNAASVVVSIYDSLQFISLFVDLINHGLEEESASVQKYASVKNNRIIQLKSELHYTIFEHNAIHPKKIDLTIDDLLELNKFISENRYQSYFMILKEVKTYMEFIEKQFQHLAKTV</sequence>
<accession>A0A8S4N2A1</accession>
<dbReference type="EMBL" id="CAIIXF020000001">
    <property type="protein sequence ID" value="CAH1775360.1"/>
    <property type="molecule type" value="Genomic_DNA"/>
</dbReference>
<evidence type="ECO:0000313" key="1">
    <source>
        <dbReference type="EMBL" id="CAH1775360.1"/>
    </source>
</evidence>
<keyword evidence="2" id="KW-1185">Reference proteome</keyword>